<accession>A0A392NI27</accession>
<dbReference type="Proteomes" id="UP000265520">
    <property type="component" value="Unassembled WGS sequence"/>
</dbReference>
<reference evidence="2 3" key="1">
    <citation type="journal article" date="2018" name="Front. Plant Sci.">
        <title>Red Clover (Trifolium pratense) and Zigzag Clover (T. medium) - A Picture of Genomic Similarities and Differences.</title>
        <authorList>
            <person name="Dluhosova J."/>
            <person name="Istvanek J."/>
            <person name="Nedelnik J."/>
            <person name="Repkova J."/>
        </authorList>
    </citation>
    <scope>NUCLEOTIDE SEQUENCE [LARGE SCALE GENOMIC DNA]</scope>
    <source>
        <strain evidence="3">cv. 10/8</strain>
        <tissue evidence="2">Leaf</tissue>
    </source>
</reference>
<feature type="region of interest" description="Disordered" evidence="1">
    <location>
        <begin position="164"/>
        <end position="201"/>
    </location>
</feature>
<sequence length="201" mass="22350">FCHYCNVIGHDQAHCKRANPDNIKLDLKQNVQNQKKVFTVAKDNRKAATLDPIVEVTNLEGSTSKAKPTYDPLLDSILMHIDDTRQEASAFNSPSNVSPTLAQATPQSDQNLTTPERALKDMQFLNASWANHAEQETEALVNNDVLGQQNDTPVANHFELLQSEEPFQLVGPKKKGKKSNTTPHKNTYSTRSKVDQSNLGK</sequence>
<feature type="region of interest" description="Disordered" evidence="1">
    <location>
        <begin position="88"/>
        <end position="111"/>
    </location>
</feature>
<feature type="compositionally biased region" description="Polar residues" evidence="1">
    <location>
        <begin position="179"/>
        <end position="201"/>
    </location>
</feature>
<feature type="non-terminal residue" evidence="2">
    <location>
        <position position="1"/>
    </location>
</feature>
<comment type="caution">
    <text evidence="2">The sequence shown here is derived from an EMBL/GenBank/DDBJ whole genome shotgun (WGS) entry which is preliminary data.</text>
</comment>
<evidence type="ECO:0000256" key="1">
    <source>
        <dbReference type="SAM" id="MobiDB-lite"/>
    </source>
</evidence>
<dbReference type="AlphaFoldDB" id="A0A392NI27"/>
<proteinExistence type="predicted"/>
<keyword evidence="3" id="KW-1185">Reference proteome</keyword>
<name>A0A392NI27_9FABA</name>
<dbReference type="EMBL" id="LXQA010038461">
    <property type="protein sequence ID" value="MCH98755.1"/>
    <property type="molecule type" value="Genomic_DNA"/>
</dbReference>
<evidence type="ECO:0000313" key="3">
    <source>
        <dbReference type="Proteomes" id="UP000265520"/>
    </source>
</evidence>
<organism evidence="2 3">
    <name type="scientific">Trifolium medium</name>
    <dbReference type="NCBI Taxonomy" id="97028"/>
    <lineage>
        <taxon>Eukaryota</taxon>
        <taxon>Viridiplantae</taxon>
        <taxon>Streptophyta</taxon>
        <taxon>Embryophyta</taxon>
        <taxon>Tracheophyta</taxon>
        <taxon>Spermatophyta</taxon>
        <taxon>Magnoliopsida</taxon>
        <taxon>eudicotyledons</taxon>
        <taxon>Gunneridae</taxon>
        <taxon>Pentapetalae</taxon>
        <taxon>rosids</taxon>
        <taxon>fabids</taxon>
        <taxon>Fabales</taxon>
        <taxon>Fabaceae</taxon>
        <taxon>Papilionoideae</taxon>
        <taxon>50 kb inversion clade</taxon>
        <taxon>NPAAA clade</taxon>
        <taxon>Hologalegina</taxon>
        <taxon>IRL clade</taxon>
        <taxon>Trifolieae</taxon>
        <taxon>Trifolium</taxon>
    </lineage>
</organism>
<protein>
    <submittedName>
        <fullName evidence="2">Uncharacterized protein</fullName>
    </submittedName>
</protein>
<evidence type="ECO:0000313" key="2">
    <source>
        <dbReference type="EMBL" id="MCH98755.1"/>
    </source>
</evidence>